<dbReference type="Pfam" id="PF13637">
    <property type="entry name" value="Ank_4"/>
    <property type="match status" value="1"/>
</dbReference>
<evidence type="ECO:0000256" key="5">
    <source>
        <dbReference type="ARBA" id="ARBA00022490"/>
    </source>
</evidence>
<dbReference type="InterPro" id="IPR001841">
    <property type="entry name" value="Znf_RING"/>
</dbReference>
<feature type="repeat" description="ANK" evidence="14">
    <location>
        <begin position="645"/>
        <end position="677"/>
    </location>
</feature>
<dbReference type="FunFam" id="2.30.30.40:FF:000044">
    <property type="entry name" value="E3 ubiquitin-protein ligase MIB2, putative"/>
    <property type="match status" value="1"/>
</dbReference>
<feature type="domain" description="RING-type" evidence="17">
    <location>
        <begin position="1020"/>
        <end position="1053"/>
    </location>
</feature>
<dbReference type="OMA" id="HGACEHC"/>
<accession>A0A553NC14</accession>
<evidence type="ECO:0000256" key="11">
    <source>
        <dbReference type="ARBA" id="ARBA00022833"/>
    </source>
</evidence>
<proteinExistence type="predicted"/>
<dbReference type="CDD" id="cd16519">
    <property type="entry name" value="RING-HC_MIBs"/>
    <property type="match status" value="1"/>
</dbReference>
<dbReference type="EC" id="2.3.2.27" evidence="4"/>
<dbReference type="Proteomes" id="UP000318571">
    <property type="component" value="Chromosome 10"/>
</dbReference>
<feature type="domain" description="MIB/HERC2" evidence="18">
    <location>
        <begin position="78"/>
        <end position="164"/>
    </location>
</feature>
<keyword evidence="7" id="KW-0479">Metal-binding</keyword>
<dbReference type="EMBL" id="VCGU01000458">
    <property type="protein sequence ID" value="TRY62983.1"/>
    <property type="molecule type" value="Genomic_DNA"/>
</dbReference>
<dbReference type="FunFam" id="2.30.30.40:FF:000078">
    <property type="entry name" value="Putative e3 ubiquitin-protein ligase mib2"/>
    <property type="match status" value="1"/>
</dbReference>
<dbReference type="PRINTS" id="PR01415">
    <property type="entry name" value="ANKYRIN"/>
</dbReference>
<keyword evidence="11" id="KW-0862">Zinc</keyword>
<comment type="catalytic activity">
    <reaction evidence="1">
        <text>S-ubiquitinyl-[E2 ubiquitin-conjugating enzyme]-L-cysteine + [acceptor protein]-L-lysine = [E2 ubiquitin-conjugating enzyme]-L-cysteine + N(6)-ubiquitinyl-[acceptor protein]-L-lysine.</text>
        <dbReference type="EC" id="2.3.2.27"/>
    </reaction>
</comment>
<evidence type="ECO:0000256" key="2">
    <source>
        <dbReference type="ARBA" id="ARBA00004496"/>
    </source>
</evidence>
<comment type="caution">
    <text evidence="19">The sequence shown here is derived from an EMBL/GenBank/DDBJ whole genome shotgun (WGS) entry which is preliminary data.</text>
</comment>
<dbReference type="PROSITE" id="PS50088">
    <property type="entry name" value="ANK_REPEAT"/>
    <property type="match status" value="5"/>
</dbReference>
<evidence type="ECO:0000256" key="13">
    <source>
        <dbReference type="ARBA" id="ARBA00023043"/>
    </source>
</evidence>
<evidence type="ECO:0000256" key="6">
    <source>
        <dbReference type="ARBA" id="ARBA00022679"/>
    </source>
</evidence>
<dbReference type="PROSITE" id="PS51416">
    <property type="entry name" value="MIB_HERC2"/>
    <property type="match status" value="2"/>
</dbReference>
<keyword evidence="10" id="KW-0833">Ubl conjugation pathway</keyword>
<sequence length="1063" mass="117328">MWSNLYQDMSISTSSSASSSSPSSPTSSESSQSRDFFRSPEDLSSQSLSNSMSKKLEEVRYQKLATLLKHFGAVLEMALAAKSTPIKPGVRVIRGPDWNWKDQDGGEGHLGTIVEIGSADGSKMAGSSTHNPKDVVIVQWDNGARSNYRIGYQNAFDLRVWDNAQIGTRHPAITCANCKEQGFFGFRWRSTVDGTDLCNQCYMSDKLNLSHPHRRYDSPESSGSIEVPPRNGCRKILTRGILPGAKVVRGHDWAWENQDGGSGNMGQVVALEGWENDTGRSVVKVFWPVKSQNYNYRLGHRGKVDLKYVPDFSGWGDYCYPDHLPVVGKPDTSGMSHSNPASATPSQFVIGEWVKIAVNASTLKVLQEGHGGYNTKMSKFIGKVGHIHRITGKGDVRVQYLGEPLEQHRWTLNPRSLIKASRISVGDTVQVTEDIDLVREKQPGHGEWDENMQNLLGKTGTVVNVYADGVVRVDIRGQTWTFHPVCLTPVSKETKVEMKTGLDRTGSAKEDAELSQFFKSCERGQIEAVAKYISTLNQNRVDLKAIRKGLQRAACTGSLPIVKYLIERFPEQVDLKHQGKTPLLVATHQGHLDIVDYLLSVGAQLSTNDDFGDQALHYAAFGKQATVVEFILERDGFDINALNAKKCSALHVAVILGLPDCVDALLKHNPDVNLKESFGDTPLHEAITQGHTTIFDMLLNVSSIDLTITNGRGFNPLHWAALKGNAYALKAIIQKAPEMITLGKEDGFTPLHIACVNGHIELVKALLASEGCNVNAKDKRGQTPLHSACDQGLYRIVEVLLHNDFGADVCCRDLQGNTPLHLVLAREDDPSAKLNQPLDVDPSILSQVKKALVKDNLQKWIALAILLILNGANSTLRNRNGHTPLDRVKDPASRTLIYQKTVEYTSEEIGQFTTGQSVSPRKARGACSRAAPDPSKLVECTVCSEMVYPCKFMPCGHMVACEECSFRMKKCIECKQTIDEKILCPEMDSTPSHSSGDVQSTSRLRDLEAKVQYLEDQYNCSICMERKKNVVFLCGHGSCSECAETLKSCHMCRKPIAKTINLY</sequence>
<comment type="pathway">
    <text evidence="3">Protein modification; protein ubiquitination.</text>
</comment>
<comment type="subcellular location">
    <subcellularLocation>
        <location evidence="2">Cytoplasm</location>
    </subcellularLocation>
</comment>
<name>A0A553NC14_TIGCA</name>
<dbReference type="GO" id="GO:0007219">
    <property type="term" value="P:Notch signaling pathway"/>
    <property type="evidence" value="ECO:0007669"/>
    <property type="project" value="UniProtKB-KW"/>
</dbReference>
<dbReference type="PROSITE" id="PS50297">
    <property type="entry name" value="ANK_REP_REGION"/>
    <property type="match status" value="4"/>
</dbReference>
<dbReference type="Pfam" id="PF06701">
    <property type="entry name" value="MIB_HERC2"/>
    <property type="match status" value="2"/>
</dbReference>
<keyword evidence="12" id="KW-0914">Notch signaling pathway</keyword>
<keyword evidence="8" id="KW-0677">Repeat</keyword>
<dbReference type="Pfam" id="PF00569">
    <property type="entry name" value="ZZ"/>
    <property type="match status" value="1"/>
</dbReference>
<keyword evidence="5" id="KW-0963">Cytoplasm</keyword>
<feature type="repeat" description="ANK" evidence="14">
    <location>
        <begin position="678"/>
        <end position="700"/>
    </location>
</feature>
<evidence type="ECO:0000256" key="8">
    <source>
        <dbReference type="ARBA" id="ARBA00022737"/>
    </source>
</evidence>
<feature type="domain" description="RING-type" evidence="17">
    <location>
        <begin position="940"/>
        <end position="975"/>
    </location>
</feature>
<evidence type="ECO:0000256" key="16">
    <source>
        <dbReference type="SAM" id="MobiDB-lite"/>
    </source>
</evidence>
<feature type="repeat" description="ANK" evidence="14">
    <location>
        <begin position="780"/>
        <end position="801"/>
    </location>
</feature>
<dbReference type="InterPro" id="IPR010606">
    <property type="entry name" value="Mib_Herc2"/>
</dbReference>
<evidence type="ECO:0000313" key="19">
    <source>
        <dbReference type="EMBL" id="TRY62983.1"/>
    </source>
</evidence>
<dbReference type="AlphaFoldDB" id="A0A553NC14"/>
<dbReference type="PANTHER" id="PTHR24202:SF4">
    <property type="entry name" value="E3 UBIQUITIN-PROTEIN LIGASE MIB2-RELATED"/>
    <property type="match status" value="1"/>
</dbReference>
<dbReference type="Pfam" id="PF13920">
    <property type="entry name" value="zf-C3HC4_3"/>
    <property type="match status" value="2"/>
</dbReference>
<dbReference type="InterPro" id="IPR037252">
    <property type="entry name" value="Mib_Herc2_sf"/>
</dbReference>
<dbReference type="InterPro" id="IPR000433">
    <property type="entry name" value="Znf_ZZ"/>
</dbReference>
<evidence type="ECO:0000256" key="10">
    <source>
        <dbReference type="ARBA" id="ARBA00022786"/>
    </source>
</evidence>
<dbReference type="OrthoDB" id="2122982at2759"/>
<gene>
    <name evidence="19" type="ORF">TCAL_11037</name>
</gene>
<dbReference type="Pfam" id="PF18346">
    <property type="entry name" value="SH3_15"/>
    <property type="match status" value="2"/>
</dbReference>
<evidence type="ECO:0000259" key="17">
    <source>
        <dbReference type="PROSITE" id="PS50089"/>
    </source>
</evidence>
<organism evidence="19 20">
    <name type="scientific">Tigriopus californicus</name>
    <name type="common">Marine copepod</name>
    <dbReference type="NCBI Taxonomy" id="6832"/>
    <lineage>
        <taxon>Eukaryota</taxon>
        <taxon>Metazoa</taxon>
        <taxon>Ecdysozoa</taxon>
        <taxon>Arthropoda</taxon>
        <taxon>Crustacea</taxon>
        <taxon>Multicrustacea</taxon>
        <taxon>Hexanauplia</taxon>
        <taxon>Copepoda</taxon>
        <taxon>Harpacticoida</taxon>
        <taxon>Harpacticidae</taxon>
        <taxon>Tigriopus</taxon>
    </lineage>
</organism>
<keyword evidence="6" id="KW-0808">Transferase</keyword>
<dbReference type="GO" id="GO:0061630">
    <property type="term" value="F:ubiquitin protein ligase activity"/>
    <property type="evidence" value="ECO:0007669"/>
    <property type="project" value="UniProtKB-EC"/>
</dbReference>
<reference evidence="19 20" key="1">
    <citation type="journal article" date="2018" name="Nat. Ecol. Evol.">
        <title>Genomic signatures of mitonuclear coevolution across populations of Tigriopus californicus.</title>
        <authorList>
            <person name="Barreto F.S."/>
            <person name="Watson E.T."/>
            <person name="Lima T.G."/>
            <person name="Willett C.S."/>
            <person name="Edmands S."/>
            <person name="Li W."/>
            <person name="Burton R.S."/>
        </authorList>
    </citation>
    <scope>NUCLEOTIDE SEQUENCE [LARGE SCALE GENOMIC DNA]</scope>
    <source>
        <strain evidence="19 20">San Diego</strain>
    </source>
</reference>
<evidence type="ECO:0000256" key="7">
    <source>
        <dbReference type="ARBA" id="ARBA00022723"/>
    </source>
</evidence>
<dbReference type="InterPro" id="IPR013083">
    <property type="entry name" value="Znf_RING/FYVE/PHD"/>
</dbReference>
<dbReference type="PANTHER" id="PTHR24202">
    <property type="entry name" value="E3 UBIQUITIN-PROTEIN LIGASE MIB2"/>
    <property type="match status" value="1"/>
</dbReference>
<keyword evidence="9 15" id="KW-0863">Zinc-finger</keyword>
<dbReference type="GO" id="GO:0008270">
    <property type="term" value="F:zinc ion binding"/>
    <property type="evidence" value="ECO:0007669"/>
    <property type="project" value="UniProtKB-KW"/>
</dbReference>
<dbReference type="SUPFAM" id="SSF57850">
    <property type="entry name" value="RING/U-box"/>
    <property type="match status" value="2"/>
</dbReference>
<keyword evidence="13 14" id="KW-0040">ANK repeat</keyword>
<dbReference type="Gene3D" id="2.30.30.40">
    <property type="entry name" value="SH3 Domains"/>
    <property type="match status" value="2"/>
</dbReference>
<feature type="compositionally biased region" description="Low complexity" evidence="16">
    <location>
        <begin position="42"/>
        <end position="51"/>
    </location>
</feature>
<dbReference type="SUPFAM" id="SSF48403">
    <property type="entry name" value="Ankyrin repeat"/>
    <property type="match status" value="1"/>
</dbReference>
<dbReference type="CDD" id="cd16520">
    <property type="entry name" value="RING-HC_MIBs-like"/>
    <property type="match status" value="1"/>
</dbReference>
<evidence type="ECO:0000256" key="3">
    <source>
        <dbReference type="ARBA" id="ARBA00004906"/>
    </source>
</evidence>
<evidence type="ECO:0000256" key="9">
    <source>
        <dbReference type="ARBA" id="ARBA00022771"/>
    </source>
</evidence>
<evidence type="ECO:0000256" key="4">
    <source>
        <dbReference type="ARBA" id="ARBA00012483"/>
    </source>
</evidence>
<feature type="region of interest" description="Disordered" evidence="16">
    <location>
        <begin position="1"/>
        <end position="51"/>
    </location>
</feature>
<evidence type="ECO:0000256" key="1">
    <source>
        <dbReference type="ARBA" id="ARBA00000900"/>
    </source>
</evidence>
<dbReference type="Gene3D" id="1.25.40.20">
    <property type="entry name" value="Ankyrin repeat-containing domain"/>
    <property type="match status" value="3"/>
</dbReference>
<dbReference type="Gene3D" id="3.30.40.10">
    <property type="entry name" value="Zinc/RING finger domain, C3HC4 (zinc finger)"/>
    <property type="match status" value="2"/>
</dbReference>
<dbReference type="SMART" id="SM00248">
    <property type="entry name" value="ANK"/>
    <property type="match status" value="9"/>
</dbReference>
<evidence type="ECO:0000256" key="12">
    <source>
        <dbReference type="ARBA" id="ARBA00022976"/>
    </source>
</evidence>
<keyword evidence="20" id="KW-1185">Reference proteome</keyword>
<evidence type="ECO:0000313" key="20">
    <source>
        <dbReference type="Proteomes" id="UP000318571"/>
    </source>
</evidence>
<evidence type="ECO:0000259" key="18">
    <source>
        <dbReference type="PROSITE" id="PS51416"/>
    </source>
</evidence>
<dbReference type="InterPro" id="IPR002110">
    <property type="entry name" value="Ankyrin_rpt"/>
</dbReference>
<evidence type="ECO:0000256" key="14">
    <source>
        <dbReference type="PROSITE-ProRule" id="PRU00023"/>
    </source>
</evidence>
<dbReference type="InterPro" id="IPR036770">
    <property type="entry name" value="Ankyrin_rpt-contain_sf"/>
</dbReference>
<dbReference type="SUPFAM" id="SSF159034">
    <property type="entry name" value="Mib/herc2 domain-like"/>
    <property type="match status" value="2"/>
</dbReference>
<dbReference type="SMART" id="SM00184">
    <property type="entry name" value="RING"/>
    <property type="match status" value="2"/>
</dbReference>
<dbReference type="PROSITE" id="PS50089">
    <property type="entry name" value="ZF_RING_2"/>
    <property type="match status" value="2"/>
</dbReference>
<dbReference type="InterPro" id="IPR040847">
    <property type="entry name" value="SH3_15"/>
</dbReference>
<feature type="repeat" description="ANK" evidence="14">
    <location>
        <begin position="746"/>
        <end position="779"/>
    </location>
</feature>
<evidence type="ECO:0000256" key="15">
    <source>
        <dbReference type="PROSITE-ProRule" id="PRU00175"/>
    </source>
</evidence>
<dbReference type="GO" id="GO:0005737">
    <property type="term" value="C:cytoplasm"/>
    <property type="evidence" value="ECO:0007669"/>
    <property type="project" value="UniProtKB-SubCell"/>
</dbReference>
<dbReference type="UniPathway" id="UPA00143"/>
<dbReference type="Pfam" id="PF12796">
    <property type="entry name" value="Ank_2"/>
    <property type="match status" value="2"/>
</dbReference>
<dbReference type="GO" id="GO:0016567">
    <property type="term" value="P:protein ubiquitination"/>
    <property type="evidence" value="ECO:0007669"/>
    <property type="project" value="UniProtKB-UniPathway"/>
</dbReference>
<feature type="domain" description="MIB/HERC2" evidence="18">
    <location>
        <begin position="233"/>
        <end position="312"/>
    </location>
</feature>
<dbReference type="STRING" id="6832.A0A553NC14"/>
<feature type="compositionally biased region" description="Low complexity" evidence="16">
    <location>
        <begin position="10"/>
        <end position="33"/>
    </location>
</feature>
<feature type="repeat" description="ANK" evidence="14">
    <location>
        <begin position="578"/>
        <end position="610"/>
    </location>
</feature>
<protein>
    <recommendedName>
        <fullName evidence="4">RING-type E3 ubiquitin transferase</fullName>
        <ecNumber evidence="4">2.3.2.27</ecNumber>
    </recommendedName>
</protein>